<accession>A0A7G9YSD9</accession>
<gene>
    <name evidence="4" type="ORF">LELLBOIK_00038</name>
</gene>
<organism evidence="4">
    <name type="scientific">Candidatus Methanophagaceae archaeon ANME-1 ERB6</name>
    <dbReference type="NCBI Taxonomy" id="2759912"/>
    <lineage>
        <taxon>Archaea</taxon>
        <taxon>Methanobacteriati</taxon>
        <taxon>Methanobacteriota</taxon>
        <taxon>Stenosarchaea group</taxon>
        <taxon>Methanomicrobia</taxon>
        <taxon>Candidatus Methanophagales</taxon>
        <taxon>Candidatus Methanophagaceae</taxon>
    </lineage>
</organism>
<dbReference type="SUPFAM" id="SSF51182">
    <property type="entry name" value="RmlC-like cupins"/>
    <property type="match status" value="1"/>
</dbReference>
<dbReference type="InterPro" id="IPR046457">
    <property type="entry name" value="PMI_typeI_cat"/>
</dbReference>
<dbReference type="InterPro" id="IPR011051">
    <property type="entry name" value="RmlC_Cupin_sf"/>
</dbReference>
<dbReference type="GO" id="GO:0008270">
    <property type="term" value="F:zinc ion binding"/>
    <property type="evidence" value="ECO:0007669"/>
    <property type="project" value="InterPro"/>
</dbReference>
<evidence type="ECO:0000256" key="2">
    <source>
        <dbReference type="ARBA" id="ARBA00022833"/>
    </source>
</evidence>
<keyword evidence="2" id="KW-0862">Zinc</keyword>
<evidence type="ECO:0000259" key="3">
    <source>
        <dbReference type="Pfam" id="PF20511"/>
    </source>
</evidence>
<dbReference type="AlphaFoldDB" id="A0A7G9YSD9"/>
<feature type="domain" description="Phosphomannose isomerase type I catalytic" evidence="3">
    <location>
        <begin position="504"/>
        <end position="581"/>
    </location>
</feature>
<dbReference type="EMBL" id="MT631455">
    <property type="protein sequence ID" value="QNO50923.1"/>
    <property type="molecule type" value="Genomic_DNA"/>
</dbReference>
<dbReference type="Gene3D" id="2.60.120.10">
    <property type="entry name" value="Jelly Rolls"/>
    <property type="match status" value="2"/>
</dbReference>
<dbReference type="PANTHER" id="PTHR42742">
    <property type="entry name" value="TRANSCRIPTIONAL REPRESSOR MPRA"/>
    <property type="match status" value="1"/>
</dbReference>
<evidence type="ECO:0000256" key="1">
    <source>
        <dbReference type="ARBA" id="ARBA00022723"/>
    </source>
</evidence>
<protein>
    <recommendedName>
        <fullName evidence="3">Phosphomannose isomerase type I catalytic domain-containing protein</fullName>
    </recommendedName>
</protein>
<name>A0A7G9YSD9_9EURY</name>
<dbReference type="InterPro" id="IPR014710">
    <property type="entry name" value="RmlC-like_jellyroll"/>
</dbReference>
<keyword evidence="1" id="KW-0479">Metal-binding</keyword>
<dbReference type="GO" id="GO:0004476">
    <property type="term" value="F:mannose-6-phosphate isomerase activity"/>
    <property type="evidence" value="ECO:0007669"/>
    <property type="project" value="InterPro"/>
</dbReference>
<proteinExistence type="predicted"/>
<reference evidence="4" key="1">
    <citation type="submission" date="2020-06" db="EMBL/GenBank/DDBJ databases">
        <title>Unique genomic features of the anaerobic methanotrophic archaea.</title>
        <authorList>
            <person name="Chadwick G.L."/>
            <person name="Skennerton C.T."/>
            <person name="Laso-Perez R."/>
            <person name="Leu A.O."/>
            <person name="Speth D.R."/>
            <person name="Yu H."/>
            <person name="Morgan-Lang C."/>
            <person name="Hatzenpichler R."/>
            <person name="Goudeau D."/>
            <person name="Malmstrom R."/>
            <person name="Brazelton W.J."/>
            <person name="Woyke T."/>
            <person name="Hallam S.J."/>
            <person name="Tyson G.W."/>
            <person name="Wegener G."/>
            <person name="Boetius A."/>
            <person name="Orphan V."/>
        </authorList>
    </citation>
    <scope>NUCLEOTIDE SEQUENCE</scope>
</reference>
<dbReference type="InterPro" id="IPR051804">
    <property type="entry name" value="Carb_Metab_Reg_Kinase/Isom"/>
</dbReference>
<sequence length="805" mass="91712">MFDYIVIVVGEDSEVKKLEHSSLREGVLLDSIFVPVPESGWNGAAGNGLGTLFAIENASKAIEKDLVEEVKQGKSVLIVHTAGEGTRNILTRTCKNKAFVEVPNLTILEGVIKQFQDFAVPSRILVTWGDQFLLFVDSAEEIRKYAQNTHVMLFGLKIKTKLTKEIASKYGIQIVRRAEGKGRELLILDDTRSHEKMKRKLEDYELLDFDDTRNYEVVKRKLQKRGGEVMVNLGMFAMSGVLAERMLDAFSDKLEARKGKFNSDELWQLWVSPEFEADYWLRERADRLKNEIFRAKPLALIKSFPLSDRTAWLDFGTNECYYENVMRILAEDDVGKRLRGFLGVEIKISSVKNGCEVLDSVYENVEFEKGLVKNSVISNSTAKHAQLEQACVINSKLNRIRGKNCVVYNVVDHAELELEDCFLVDVFHPDKGRIRLKMQIGAEKEDKEKWWYSRLPGNDFSLSEIADMMKGVSEYEMEVTKKKFEDVAEIPVERPLKIQPFVEHKPWGYEFWCVSPRNYCEFETGGVMQRFTLDELTCLFPEKLAGRILEKFPLIVKIIKADENLSVQTHPDDAYARKLGDVFGKEEAWHVLEASKEAKIYLGFGDFMDAAGFKEAVKREEFLSCLNAFDAHIGDVYHIPAGVIHALGAGTKVYEVSTASERTFRVYDYGRGRELHLEDAMEVLRFDEAGCGKDLKKVHKLLHKERGCEEYMLLKGERFGLRLFKVHGKGVKVFTEGKLQVLTCVHGDIKLKSESNTNNAELSLAPLDTVLVPACVDRFEMSGEGEIVCANFIYILYSHRSIFLF</sequence>
<dbReference type="CDD" id="cd07010">
    <property type="entry name" value="cupin_PMI_type_I_N_bac"/>
    <property type="match status" value="1"/>
</dbReference>
<evidence type="ECO:0000313" key="4">
    <source>
        <dbReference type="EMBL" id="QNO50923.1"/>
    </source>
</evidence>
<dbReference type="PANTHER" id="PTHR42742:SF3">
    <property type="entry name" value="FRUCTOKINASE"/>
    <property type="match status" value="1"/>
</dbReference>
<dbReference type="Pfam" id="PF20511">
    <property type="entry name" value="PMI_typeI_cat"/>
    <property type="match status" value="1"/>
</dbReference>